<dbReference type="AlphaFoldDB" id="A0A452J5D6"/>
<dbReference type="GO" id="GO:0003677">
    <property type="term" value="F:DNA binding"/>
    <property type="evidence" value="ECO:0007669"/>
    <property type="project" value="UniProtKB-KW"/>
</dbReference>
<dbReference type="GO" id="GO:0006393">
    <property type="term" value="P:termination of mitochondrial transcription"/>
    <property type="evidence" value="ECO:0007669"/>
    <property type="project" value="TreeGrafter"/>
</dbReference>
<keyword evidence="5" id="KW-0597">Phosphoprotein</keyword>
<evidence type="ECO:0000256" key="12">
    <source>
        <dbReference type="ARBA" id="ARBA00037520"/>
    </source>
</evidence>
<keyword evidence="4" id="KW-0806">Transcription termination</keyword>
<evidence type="ECO:0000256" key="11">
    <source>
        <dbReference type="ARBA" id="ARBA00023163"/>
    </source>
</evidence>
<proteinExistence type="inferred from homology"/>
<dbReference type="STRING" id="38772.ENSGAGP00000035679"/>
<dbReference type="FunFam" id="1.25.70.10:FF:000007">
    <property type="entry name" value="Mitochondrial transcription termination factor 1"/>
    <property type="match status" value="1"/>
</dbReference>
<keyword evidence="6" id="KW-0677">Repeat</keyword>
<comment type="similarity">
    <text evidence="2">Belongs to the mTERF family.</text>
</comment>
<dbReference type="FunFam" id="1.25.70.10:FF:000003">
    <property type="entry name" value="transcription termination factor 2, mitochondrial"/>
    <property type="match status" value="1"/>
</dbReference>
<reference evidence="13" key="2">
    <citation type="submission" date="2025-08" db="UniProtKB">
        <authorList>
            <consortium name="Ensembl"/>
        </authorList>
    </citation>
    <scope>IDENTIFICATION</scope>
</reference>
<keyword evidence="9" id="KW-0238">DNA-binding</keyword>
<name>A0A452J5D6_9SAUR</name>
<comment type="function">
    <text evidence="12">Transcription termination factor. Binds to a 28 bp region within the tRNA(Leu(uur)) gene at a position immediately adjacent to and downstream of the 16S rRNA gene; this region comprises a tridecamer sequence critical for directing accurate termination. Binds DNA along the major grove and promotes DNA bending and partial unwinding. Promotes base flipping. Transcription termination activity appears to be polarized with highest specificity for transcripts initiated on the light strand.</text>
</comment>
<evidence type="ECO:0000256" key="9">
    <source>
        <dbReference type="ARBA" id="ARBA00023125"/>
    </source>
</evidence>
<keyword evidence="14" id="KW-1185">Reference proteome</keyword>
<dbReference type="InterPro" id="IPR003690">
    <property type="entry name" value="MTERF"/>
</dbReference>
<evidence type="ECO:0000256" key="1">
    <source>
        <dbReference type="ARBA" id="ARBA00004173"/>
    </source>
</evidence>
<dbReference type="GO" id="GO:0005759">
    <property type="term" value="C:mitochondrial matrix"/>
    <property type="evidence" value="ECO:0007669"/>
    <property type="project" value="TreeGrafter"/>
</dbReference>
<evidence type="ECO:0000313" key="14">
    <source>
        <dbReference type="Proteomes" id="UP000291020"/>
    </source>
</evidence>
<evidence type="ECO:0000256" key="10">
    <source>
        <dbReference type="ARBA" id="ARBA00023128"/>
    </source>
</evidence>
<evidence type="ECO:0000256" key="7">
    <source>
        <dbReference type="ARBA" id="ARBA00022946"/>
    </source>
</evidence>
<organism evidence="13 14">
    <name type="scientific">Gopherus agassizii</name>
    <name type="common">Agassiz's desert tortoise</name>
    <dbReference type="NCBI Taxonomy" id="38772"/>
    <lineage>
        <taxon>Eukaryota</taxon>
        <taxon>Metazoa</taxon>
        <taxon>Chordata</taxon>
        <taxon>Craniata</taxon>
        <taxon>Vertebrata</taxon>
        <taxon>Euteleostomi</taxon>
        <taxon>Archelosauria</taxon>
        <taxon>Testudinata</taxon>
        <taxon>Testudines</taxon>
        <taxon>Cryptodira</taxon>
        <taxon>Durocryptodira</taxon>
        <taxon>Testudinoidea</taxon>
        <taxon>Testudinidae</taxon>
        <taxon>Gopherus</taxon>
    </lineage>
</organism>
<dbReference type="PANTHER" id="PTHR15437">
    <property type="entry name" value="TRANSCRIPTION TERMINATION FACTOR, MITOCHONDRIAL"/>
    <property type="match status" value="1"/>
</dbReference>
<evidence type="ECO:0000256" key="3">
    <source>
        <dbReference type="ARBA" id="ARBA00011245"/>
    </source>
</evidence>
<evidence type="ECO:0000256" key="5">
    <source>
        <dbReference type="ARBA" id="ARBA00022553"/>
    </source>
</evidence>
<dbReference type="PANTHER" id="PTHR15437:SF2">
    <property type="entry name" value="TRANSCRIPTION TERMINATION FACTOR 1, MITOCHONDRIAL"/>
    <property type="match status" value="1"/>
</dbReference>
<keyword evidence="11" id="KW-0804">Transcription</keyword>
<evidence type="ECO:0000256" key="4">
    <source>
        <dbReference type="ARBA" id="ARBA00022472"/>
    </source>
</evidence>
<keyword evidence="8" id="KW-0805">Transcription regulation</keyword>
<keyword evidence="10" id="KW-0496">Mitochondrion</keyword>
<evidence type="ECO:0000256" key="2">
    <source>
        <dbReference type="ARBA" id="ARBA00007692"/>
    </source>
</evidence>
<protein>
    <submittedName>
        <fullName evidence="13">Uncharacterized protein</fullName>
    </submittedName>
</protein>
<sequence>MRKTPDRNVMMINSGRTVLQRYLQQLIPMAARGLLHTKNSLLYNMNCFWLIRFPTEIVLRPVSSRRFCLKTDSAVAESCKENGILVNNLACMGVDVKMARRRQPGVLKKLITNEKGLKRFLQSKGATNEVIASIISRYPRAITRSYESLEKRWELWRSILMTDLEIVNILGRSPESFFRSSNNFNMEKNITFFCSLGLTSKHLCSMLTRAPRAFSNKVELNKQMTDLLHEICLSLGGENPNDFVKHIISKNVFILLRSRKQVSANFEFLQSFHLSNEELLALLHGCGADILDLSNEYIKKNFTNAKEKLLSLGCTEREVDRFFISYPRVLFLSSKNLSDKIDCLLQAKIHIKQIVEMSRVLDISIGTVRSRVKELEKTSYDFKTYGIGILTLSKRRFEAKLEKLHSA</sequence>
<dbReference type="Ensembl" id="ENSGAGT00000040401.1">
    <property type="protein sequence ID" value="ENSGAGP00000035679.1"/>
    <property type="gene ID" value="ENSGAGG00000025333.1"/>
</dbReference>
<dbReference type="InterPro" id="IPR038538">
    <property type="entry name" value="MTERF_sf"/>
</dbReference>
<reference evidence="13" key="3">
    <citation type="submission" date="2025-09" db="UniProtKB">
        <authorList>
            <consortium name="Ensembl"/>
        </authorList>
    </citation>
    <scope>IDENTIFICATION</scope>
</reference>
<keyword evidence="7" id="KW-0809">Transit peptide</keyword>
<dbReference type="Proteomes" id="UP000291020">
    <property type="component" value="Unassembled WGS sequence"/>
</dbReference>
<comment type="subcellular location">
    <subcellularLocation>
        <location evidence="1">Mitochondrion</location>
    </subcellularLocation>
</comment>
<accession>A0A452J5D6</accession>
<evidence type="ECO:0000256" key="6">
    <source>
        <dbReference type="ARBA" id="ARBA00022737"/>
    </source>
</evidence>
<evidence type="ECO:0000313" key="13">
    <source>
        <dbReference type="Ensembl" id="ENSGAGP00000035679.1"/>
    </source>
</evidence>
<evidence type="ECO:0000256" key="8">
    <source>
        <dbReference type="ARBA" id="ARBA00023015"/>
    </source>
</evidence>
<comment type="subunit">
    <text evidence="3">Monomer.</text>
</comment>
<dbReference type="Gene3D" id="1.25.70.10">
    <property type="entry name" value="Transcription termination factor 3, mitochondrial"/>
    <property type="match status" value="2"/>
</dbReference>
<dbReference type="SMART" id="SM00733">
    <property type="entry name" value="Mterf"/>
    <property type="match status" value="6"/>
</dbReference>
<dbReference type="Pfam" id="PF02536">
    <property type="entry name" value="mTERF"/>
    <property type="match status" value="1"/>
</dbReference>
<reference evidence="14" key="1">
    <citation type="journal article" date="2017" name="PLoS ONE">
        <title>The Agassiz's desert tortoise genome provides a resource for the conservation of a threatened species.</title>
        <authorList>
            <person name="Tollis M."/>
            <person name="DeNardo D.F."/>
            <person name="Cornelius J.A."/>
            <person name="Dolby G.A."/>
            <person name="Edwards T."/>
            <person name="Henen B.T."/>
            <person name="Karl A.E."/>
            <person name="Murphy R.W."/>
            <person name="Kusumi K."/>
        </authorList>
    </citation>
    <scope>NUCLEOTIDE SEQUENCE [LARGE SCALE GENOMIC DNA]</scope>
</reference>